<proteinExistence type="predicted"/>
<dbReference type="EMBL" id="LPVJ01000072">
    <property type="protein sequence ID" value="KUO94591.1"/>
    <property type="molecule type" value="Genomic_DNA"/>
</dbReference>
<name>A0A124IVK8_9BACL</name>
<evidence type="ECO:0000313" key="1">
    <source>
        <dbReference type="EMBL" id="KUO94591.1"/>
    </source>
</evidence>
<accession>A0A124IVK8</accession>
<evidence type="ECO:0000313" key="2">
    <source>
        <dbReference type="Proteomes" id="UP000053557"/>
    </source>
</evidence>
<protein>
    <submittedName>
        <fullName evidence="1">Uncharacterized protein</fullName>
    </submittedName>
</protein>
<reference evidence="1 2" key="1">
    <citation type="submission" date="2015-12" db="EMBL/GenBank/DDBJ databases">
        <title>Draft genome sequence of Acidibacillus ferrooxidans ITV001, isolated from a chalcopyrite acid mine drainage site in Brazil.</title>
        <authorList>
            <person name="Dall'Agnol H."/>
            <person name="Nancucheo I."/>
            <person name="Johnson B."/>
            <person name="Oliveira R."/>
            <person name="Leite L."/>
            <person name="Pylro V."/>
            <person name="Nunes G.L."/>
            <person name="Tzotzos G."/>
            <person name="Fernandes G.R."/>
            <person name="Dutra J."/>
            <person name="Orellana S.C."/>
            <person name="Oliveira G."/>
        </authorList>
    </citation>
    <scope>NUCLEOTIDE SEQUENCE [LARGE SCALE GENOMIC DNA]</scope>
    <source>
        <strain evidence="2">ITV01</strain>
    </source>
</reference>
<dbReference type="AlphaFoldDB" id="A0A124IVK8"/>
<dbReference type="Proteomes" id="UP000053557">
    <property type="component" value="Unassembled WGS sequence"/>
</dbReference>
<sequence length="182" mass="19899">MMCTYGQCQRAVGQWVQFSTPWGAHRGIVRQVTQQGVLMSVPRTYAPQGLVNGSNISGKSDEERLDLALAAYGYGPGMGYGRPGYGGGYGAPGYGWWGGGWWWWWLRSRGFSRSHFSGRRRIPRAVRGIFMVGGRKIVAASRESGIGDGTCRNQECKGSNGTRTRLRAIIRNGLTTSVNCGV</sequence>
<gene>
    <name evidence="1" type="ORF">ATW55_04150</name>
</gene>
<dbReference type="RefSeq" id="WP_067720379.1">
    <property type="nucleotide sequence ID" value="NZ_LPVJ01000072.1"/>
</dbReference>
<organism evidence="1 2">
    <name type="scientific">Ferroacidibacillus organovorans</name>
    <dbReference type="NCBI Taxonomy" id="1765683"/>
    <lineage>
        <taxon>Bacteria</taxon>
        <taxon>Bacillati</taxon>
        <taxon>Bacillota</taxon>
        <taxon>Bacilli</taxon>
        <taxon>Bacillales</taxon>
        <taxon>Alicyclobacillaceae</taxon>
        <taxon>Ferroacidibacillus</taxon>
    </lineage>
</organism>
<keyword evidence="2" id="KW-1185">Reference proteome</keyword>
<comment type="caution">
    <text evidence="1">The sequence shown here is derived from an EMBL/GenBank/DDBJ whole genome shotgun (WGS) entry which is preliminary data.</text>
</comment>